<gene>
    <name evidence="2" type="ORF">JCGZ_13382</name>
</gene>
<dbReference type="SUPFAM" id="SSF48150">
    <property type="entry name" value="DNA-glycosylase"/>
    <property type="match status" value="1"/>
</dbReference>
<name>A0A067K8L9_JATCU</name>
<dbReference type="InterPro" id="IPR052054">
    <property type="entry name" value="Oxidative_DNA_repair_enzyme"/>
</dbReference>
<evidence type="ECO:0000256" key="1">
    <source>
        <dbReference type="SAM" id="MobiDB-lite"/>
    </source>
</evidence>
<sequence>MEGREVNDTNGLQHEEEEKEECGVILEIPLGIAAETFDFKKTVCSHGLFAMSPNQWDPLSYTFSRPLRLRHHSDSESDFTSVMVSISHPSNLPHSLLVRVHGTRSLTPQNRESLVTQVLRMLRLSDADEMNIREFRKIIAMGEGEEFDWMKGFSGRVFRSPTLFEDMVKCILLCNCQWSRTLSMARALCELQLELQFHSSSCTKAQQTDMNNFIPKTPVGKESQKRKGRVSSASSNLSTKLLVTKMDWDEVDTCLTMVDTRIKRENLTPNFSINSIEDNSCGICKSCVGPSGIQSLQQTQCKRIWNFPSPWELANLDERFLSKRCGLGYRAGRIIKLSQGIVEGRIPMRELEQVCNGGSLNSYNELADQLKEIDGFGPFTRANVLMCMGFYHVIPADSETVRHIKQVHAKNSTIQTVHKHIEEIYGKYTPLQFLAYWTELWHFYEQRFGKFYEMPCSEYKLITASNMRNKGSCKIKRAKIS</sequence>
<dbReference type="GO" id="GO:0005634">
    <property type="term" value="C:nucleus"/>
    <property type="evidence" value="ECO:0007669"/>
    <property type="project" value="TreeGrafter"/>
</dbReference>
<keyword evidence="3" id="KW-1185">Reference proteome</keyword>
<proteinExistence type="predicted"/>
<dbReference type="KEGG" id="jcu:105639414"/>
<dbReference type="Gene3D" id="1.10.340.30">
    <property type="entry name" value="Hypothetical protein, domain 2"/>
    <property type="match status" value="1"/>
</dbReference>
<dbReference type="AlphaFoldDB" id="A0A067K8L9"/>
<dbReference type="PANTHER" id="PTHR10242">
    <property type="entry name" value="8-OXOGUANINE DNA GLYCOSYLASE"/>
    <property type="match status" value="1"/>
</dbReference>
<dbReference type="STRING" id="180498.A0A067K8L9"/>
<protein>
    <recommendedName>
        <fullName evidence="4">HhH-GPD domain-containing protein</fullName>
    </recommendedName>
</protein>
<accession>A0A067K8L9</accession>
<organism evidence="2 3">
    <name type="scientific">Jatropha curcas</name>
    <name type="common">Barbados nut</name>
    <dbReference type="NCBI Taxonomy" id="180498"/>
    <lineage>
        <taxon>Eukaryota</taxon>
        <taxon>Viridiplantae</taxon>
        <taxon>Streptophyta</taxon>
        <taxon>Embryophyta</taxon>
        <taxon>Tracheophyta</taxon>
        <taxon>Spermatophyta</taxon>
        <taxon>Magnoliopsida</taxon>
        <taxon>eudicotyledons</taxon>
        <taxon>Gunneridae</taxon>
        <taxon>Pentapetalae</taxon>
        <taxon>rosids</taxon>
        <taxon>fabids</taxon>
        <taxon>Malpighiales</taxon>
        <taxon>Euphorbiaceae</taxon>
        <taxon>Crotonoideae</taxon>
        <taxon>Jatropheae</taxon>
        <taxon>Jatropha</taxon>
    </lineage>
</organism>
<evidence type="ECO:0008006" key="4">
    <source>
        <dbReference type="Google" id="ProtNLM"/>
    </source>
</evidence>
<feature type="region of interest" description="Disordered" evidence="1">
    <location>
        <begin position="214"/>
        <end position="233"/>
    </location>
</feature>
<evidence type="ECO:0000313" key="2">
    <source>
        <dbReference type="EMBL" id="KDP32457.1"/>
    </source>
</evidence>
<dbReference type="PANTHER" id="PTHR10242:SF4">
    <property type="entry name" value="OS07G0657600 PROTEIN"/>
    <property type="match status" value="1"/>
</dbReference>
<dbReference type="GO" id="GO:0034039">
    <property type="term" value="F:8-oxo-7,8-dihydroguanine DNA N-glycosylase activity"/>
    <property type="evidence" value="ECO:0007669"/>
    <property type="project" value="TreeGrafter"/>
</dbReference>
<dbReference type="GO" id="GO:0006285">
    <property type="term" value="P:base-excision repair, AP site formation"/>
    <property type="evidence" value="ECO:0007669"/>
    <property type="project" value="TreeGrafter"/>
</dbReference>
<evidence type="ECO:0000313" key="3">
    <source>
        <dbReference type="Proteomes" id="UP000027138"/>
    </source>
</evidence>
<dbReference type="OrthoDB" id="4951845at2759"/>
<dbReference type="Proteomes" id="UP000027138">
    <property type="component" value="Unassembled WGS sequence"/>
</dbReference>
<dbReference type="EMBL" id="KK914582">
    <property type="protein sequence ID" value="KDP32457.1"/>
    <property type="molecule type" value="Genomic_DNA"/>
</dbReference>
<dbReference type="InterPro" id="IPR011257">
    <property type="entry name" value="DNA_glycosylase"/>
</dbReference>
<reference evidence="2 3" key="1">
    <citation type="journal article" date="2014" name="PLoS ONE">
        <title>Global Analysis of Gene Expression Profiles in Physic Nut (Jatropha curcas L.) Seedlings Exposed to Salt Stress.</title>
        <authorList>
            <person name="Zhang L."/>
            <person name="Zhang C."/>
            <person name="Wu P."/>
            <person name="Chen Y."/>
            <person name="Li M."/>
            <person name="Jiang H."/>
            <person name="Wu G."/>
        </authorList>
    </citation>
    <scope>NUCLEOTIDE SEQUENCE [LARGE SCALE GENOMIC DNA]</scope>
    <source>
        <strain evidence="3">cv. GZQX0401</strain>
        <tissue evidence="2">Young leaves</tissue>
    </source>
</reference>